<dbReference type="PANTHER" id="PTHR13009">
    <property type="entry name" value="HEAT SHOCK PROTEIN 90 HSP90 CO-CHAPERONE AHA-1"/>
    <property type="match status" value="1"/>
</dbReference>
<dbReference type="InterPro" id="IPR036338">
    <property type="entry name" value="Aha1"/>
</dbReference>
<dbReference type="Gene3D" id="3.15.10.20">
    <property type="entry name" value="Activator of Hsp90 ATPase Aha1, N-terminal domain"/>
    <property type="match status" value="2"/>
</dbReference>
<dbReference type="InterPro" id="IPR015310">
    <property type="entry name" value="AHSA1-like_N"/>
</dbReference>
<feature type="domain" description="Activator of Hsp90 ATPase AHSA1-like N-terminal" evidence="2">
    <location>
        <begin position="18"/>
        <end position="160"/>
    </location>
</feature>
<comment type="caution">
    <text evidence="3">The sequence shown here is derived from an EMBL/GenBank/DDBJ whole genome shotgun (WGS) entry which is preliminary data.</text>
</comment>
<protein>
    <submittedName>
        <fullName evidence="3">Hch1p like mystery</fullName>
    </submittedName>
</protein>
<gene>
    <name evidence="3" type="ORF">RS030_152269</name>
</gene>
<comment type="similarity">
    <text evidence="1">Belongs to the AHA1 family.</text>
</comment>
<evidence type="ECO:0000259" key="2">
    <source>
        <dbReference type="SMART" id="SM01000"/>
    </source>
</evidence>
<feature type="domain" description="Activator of Hsp90 ATPase AHSA1-like N-terminal" evidence="2">
    <location>
        <begin position="236"/>
        <end position="386"/>
    </location>
</feature>
<dbReference type="GO" id="GO:0006457">
    <property type="term" value="P:protein folding"/>
    <property type="evidence" value="ECO:0007669"/>
    <property type="project" value="TreeGrafter"/>
</dbReference>
<dbReference type="SUPFAM" id="SSF103111">
    <property type="entry name" value="Activator of Hsp90 ATPase, Aha1"/>
    <property type="match status" value="2"/>
</dbReference>
<evidence type="ECO:0000256" key="1">
    <source>
        <dbReference type="ARBA" id="ARBA00006817"/>
    </source>
</evidence>
<name>A0AAV9Y0K3_9CRYT</name>
<dbReference type="Pfam" id="PF09229">
    <property type="entry name" value="Aha1_N"/>
    <property type="match status" value="2"/>
</dbReference>
<proteinExistence type="inferred from homology"/>
<dbReference type="GO" id="GO:0001671">
    <property type="term" value="F:ATPase activator activity"/>
    <property type="evidence" value="ECO:0007669"/>
    <property type="project" value="InterPro"/>
</dbReference>
<dbReference type="Proteomes" id="UP001311799">
    <property type="component" value="Unassembled WGS sequence"/>
</dbReference>
<dbReference type="PANTHER" id="PTHR13009:SF22">
    <property type="entry name" value="LD43819P"/>
    <property type="match status" value="1"/>
</dbReference>
<evidence type="ECO:0000313" key="3">
    <source>
        <dbReference type="EMBL" id="KAK6590451.1"/>
    </source>
</evidence>
<dbReference type="GO" id="GO:0051087">
    <property type="term" value="F:protein-folding chaperone binding"/>
    <property type="evidence" value="ECO:0007669"/>
    <property type="project" value="InterPro"/>
</dbReference>
<evidence type="ECO:0000313" key="4">
    <source>
        <dbReference type="Proteomes" id="UP001311799"/>
    </source>
</evidence>
<dbReference type="AlphaFoldDB" id="A0AAV9Y0K3"/>
<dbReference type="EMBL" id="JAWDEY010000006">
    <property type="protein sequence ID" value="KAK6590451.1"/>
    <property type="molecule type" value="Genomic_DNA"/>
</dbReference>
<sequence length="386" mass="44426">MAEIAGSVWNANNWHWEEKNYTKWGKERLDEILSSFRYTIDLPNSEKYEFGIQSSTIKGEASISVRKKQPILAYEFEISGVWFVNEIESGVKQLEGQISIPEFSVDNYEDDFVINLACRECYNNLCDSTTILGNIKKKGIQELRKKIATFHALLLNNEGSQTKIESENLRRQEEQKTAEIARITKEDEKKMIYKQQIDKETENKKLQSKKEASTLTQQNNNVQGSVWNTGSWHWEEKPETNWVKKALTEKLENYSITMEIQDDSEISNFPITFRNIKVEGEASSSIRKGKKICVLDCTVDGEFNISILSEKYGEKIPGLPGKFSLSEINAMDTHDYLKKVSFDSTKFGILASDIPGFSKTKDKIEKRIISILDDKIQEFCLEFLNK</sequence>
<dbReference type="SMART" id="SM01000">
    <property type="entry name" value="Aha1_N"/>
    <property type="match status" value="2"/>
</dbReference>
<keyword evidence="4" id="KW-1185">Reference proteome</keyword>
<organism evidence="3 4">
    <name type="scientific">Cryptosporidium xiaoi</name>
    <dbReference type="NCBI Taxonomy" id="659607"/>
    <lineage>
        <taxon>Eukaryota</taxon>
        <taxon>Sar</taxon>
        <taxon>Alveolata</taxon>
        <taxon>Apicomplexa</taxon>
        <taxon>Conoidasida</taxon>
        <taxon>Coccidia</taxon>
        <taxon>Eucoccidiorida</taxon>
        <taxon>Eimeriorina</taxon>
        <taxon>Cryptosporidiidae</taxon>
        <taxon>Cryptosporidium</taxon>
    </lineage>
</organism>
<dbReference type="GO" id="GO:0005829">
    <property type="term" value="C:cytosol"/>
    <property type="evidence" value="ECO:0007669"/>
    <property type="project" value="TreeGrafter"/>
</dbReference>
<reference evidence="3 4" key="1">
    <citation type="submission" date="2023-10" db="EMBL/GenBank/DDBJ databases">
        <title>Comparative genomics analysis reveals potential genetic determinants of host preference in Cryptosporidium xiaoi.</title>
        <authorList>
            <person name="Xiao L."/>
            <person name="Li J."/>
        </authorList>
    </citation>
    <scope>NUCLEOTIDE SEQUENCE [LARGE SCALE GENOMIC DNA]</scope>
    <source>
        <strain evidence="3 4">52996</strain>
    </source>
</reference>
<accession>A0AAV9Y0K3</accession>